<reference evidence="1 2" key="1">
    <citation type="submission" date="2018-06" db="EMBL/GenBank/DDBJ databases">
        <title>Natronomonas sp. F16-60 a new haloarchaeon isolated from a solar saltern of Isla Cristina, Huelva, Spain.</title>
        <authorList>
            <person name="Duran-Viseras A."/>
            <person name="Sanchez-Porro C."/>
            <person name="Ventosa A."/>
        </authorList>
    </citation>
    <scope>NUCLEOTIDE SEQUENCE [LARGE SCALE GENOMIC DNA]</scope>
    <source>
        <strain evidence="1 2">F16-60</strain>
    </source>
</reference>
<dbReference type="Proteomes" id="UP000319894">
    <property type="component" value="Unassembled WGS sequence"/>
</dbReference>
<dbReference type="OrthoDB" id="178461at2157"/>
<dbReference type="InterPro" id="IPR007612">
    <property type="entry name" value="LOR"/>
</dbReference>
<dbReference type="SUPFAM" id="SSF54518">
    <property type="entry name" value="Tubby C-terminal domain-like"/>
    <property type="match status" value="1"/>
</dbReference>
<evidence type="ECO:0008006" key="3">
    <source>
        <dbReference type="Google" id="ProtNLM"/>
    </source>
</evidence>
<comment type="caution">
    <text evidence="1">The sequence shown here is derived from an EMBL/GenBank/DDBJ whole genome shotgun (WGS) entry which is preliminary data.</text>
</comment>
<dbReference type="Pfam" id="PF04525">
    <property type="entry name" value="LOR"/>
    <property type="match status" value="1"/>
</dbReference>
<dbReference type="EMBL" id="QMDX01000002">
    <property type="protein sequence ID" value="TSD15430.1"/>
    <property type="molecule type" value="Genomic_DNA"/>
</dbReference>
<dbReference type="RefSeq" id="WP_144261124.1">
    <property type="nucleotide sequence ID" value="NZ_QMDX01000002.1"/>
</dbReference>
<accession>A0A554NEK0</accession>
<dbReference type="AlphaFoldDB" id="A0A554NEK0"/>
<evidence type="ECO:0000313" key="2">
    <source>
        <dbReference type="Proteomes" id="UP000319894"/>
    </source>
</evidence>
<proteinExistence type="predicted"/>
<keyword evidence="2" id="KW-1185">Reference proteome</keyword>
<dbReference type="InParanoid" id="A0A554NEK0"/>
<organism evidence="1 2">
    <name type="scientific">Haloglomus irregulare</name>
    <dbReference type="NCBI Taxonomy" id="2234134"/>
    <lineage>
        <taxon>Archaea</taxon>
        <taxon>Methanobacteriati</taxon>
        <taxon>Methanobacteriota</taxon>
        <taxon>Stenosarchaea group</taxon>
        <taxon>Halobacteria</taxon>
        <taxon>Halobacteriales</taxon>
        <taxon>Natronomonadaceae</taxon>
        <taxon>Haloglomus</taxon>
    </lineage>
</organism>
<sequence length="201" mass="22049">MTDEEVATTAAAEADDVIGDIDLSGDSYVVSQALIRSKYTVEDADGRVVLRGRKKRLRMKEDFPFSAPDGDVAFRVKAQNIMDVAGDYNLVDEASGETFAVIEKEFTLFKHVYRIRSPGGELWATIESESAAVMALKEFVGVLSILPHSYSITGASGREMGTIEERFSLRDRYDVRLSDTGDVPREAIMAAAVAIDALEEN</sequence>
<protein>
    <recommendedName>
        <fullName evidence="3">LURP-one-related</fullName>
    </recommendedName>
</protein>
<gene>
    <name evidence="1" type="ORF">DP107_05405</name>
</gene>
<name>A0A554NEK0_9EURY</name>
<dbReference type="InterPro" id="IPR025659">
    <property type="entry name" value="Tubby-like_C"/>
</dbReference>
<evidence type="ECO:0000313" key="1">
    <source>
        <dbReference type="EMBL" id="TSD15430.1"/>
    </source>
</evidence>